<evidence type="ECO:0000313" key="2">
    <source>
        <dbReference type="EMBL" id="KAL1516066.1"/>
    </source>
</evidence>
<protein>
    <submittedName>
        <fullName evidence="2">Uncharacterized protein</fullName>
    </submittedName>
</protein>
<reference evidence="2 3" key="1">
    <citation type="journal article" date="2024" name="Science">
        <title>Giant polyketide synthase enzymes in the biosynthesis of giant marine polyether toxins.</title>
        <authorList>
            <person name="Fallon T.R."/>
            <person name="Shende V.V."/>
            <person name="Wierzbicki I.H."/>
            <person name="Pendleton A.L."/>
            <person name="Watervoot N.F."/>
            <person name="Auber R.P."/>
            <person name="Gonzalez D.J."/>
            <person name="Wisecaver J.H."/>
            <person name="Moore B.S."/>
        </authorList>
    </citation>
    <scope>NUCLEOTIDE SEQUENCE [LARGE SCALE GENOMIC DNA]</scope>
    <source>
        <strain evidence="2 3">12B1</strain>
    </source>
</reference>
<feature type="region of interest" description="Disordered" evidence="1">
    <location>
        <begin position="46"/>
        <end position="66"/>
    </location>
</feature>
<gene>
    <name evidence="2" type="ORF">AB1Y20_002678</name>
</gene>
<comment type="caution">
    <text evidence="2">The sequence shown here is derived from an EMBL/GenBank/DDBJ whole genome shotgun (WGS) entry which is preliminary data.</text>
</comment>
<evidence type="ECO:0000256" key="1">
    <source>
        <dbReference type="SAM" id="MobiDB-lite"/>
    </source>
</evidence>
<dbReference type="Proteomes" id="UP001515480">
    <property type="component" value="Unassembled WGS sequence"/>
</dbReference>
<proteinExistence type="predicted"/>
<organism evidence="2 3">
    <name type="scientific">Prymnesium parvum</name>
    <name type="common">Toxic golden alga</name>
    <dbReference type="NCBI Taxonomy" id="97485"/>
    <lineage>
        <taxon>Eukaryota</taxon>
        <taxon>Haptista</taxon>
        <taxon>Haptophyta</taxon>
        <taxon>Prymnesiophyceae</taxon>
        <taxon>Prymnesiales</taxon>
        <taxon>Prymnesiaceae</taxon>
        <taxon>Prymnesium</taxon>
    </lineage>
</organism>
<keyword evidence="3" id="KW-1185">Reference proteome</keyword>
<sequence length="126" mass="14562">MAGLRGALLKARWPTTPLLVRQPRRGVATSSELNALMERELARLYAIPPPSPKSSPQSSRTRRELGKDVRRMVDHVLPPYAEVDFRQPAVIFVRAPKVDDFPRERLYNKHSLDLLFRHFYRNATND</sequence>
<dbReference type="AlphaFoldDB" id="A0AB34JBI3"/>
<evidence type="ECO:0000313" key="3">
    <source>
        <dbReference type="Proteomes" id="UP001515480"/>
    </source>
</evidence>
<name>A0AB34JBI3_PRYPA</name>
<dbReference type="EMBL" id="JBGBPQ010000011">
    <property type="protein sequence ID" value="KAL1516066.1"/>
    <property type="molecule type" value="Genomic_DNA"/>
</dbReference>
<accession>A0AB34JBI3</accession>